<dbReference type="UniPathway" id="UPA00196"/>
<dbReference type="Pfam" id="PF04188">
    <property type="entry name" value="Mannosyl_trans2"/>
    <property type="match status" value="1"/>
</dbReference>
<feature type="transmembrane region" description="Helical" evidence="12">
    <location>
        <begin position="451"/>
        <end position="470"/>
    </location>
</feature>
<organism evidence="13 14">
    <name type="scientific">Ustilago trichophora</name>
    <dbReference type="NCBI Taxonomy" id="86804"/>
    <lineage>
        <taxon>Eukaryota</taxon>
        <taxon>Fungi</taxon>
        <taxon>Dikarya</taxon>
        <taxon>Basidiomycota</taxon>
        <taxon>Ustilaginomycotina</taxon>
        <taxon>Ustilaginomycetes</taxon>
        <taxon>Ustilaginales</taxon>
        <taxon>Ustilaginaceae</taxon>
        <taxon>Ustilago</taxon>
    </lineage>
</organism>
<keyword evidence="9 12" id="KW-0256">Endoplasmic reticulum</keyword>
<evidence type="ECO:0000256" key="3">
    <source>
        <dbReference type="ARBA" id="ARBA00008698"/>
    </source>
</evidence>
<evidence type="ECO:0000256" key="12">
    <source>
        <dbReference type="RuleBase" id="RU363112"/>
    </source>
</evidence>
<evidence type="ECO:0000256" key="7">
    <source>
        <dbReference type="ARBA" id="ARBA00022679"/>
    </source>
</evidence>
<keyword evidence="14" id="KW-1185">Reference proteome</keyword>
<gene>
    <name evidence="13" type="ORF">UTRI_05903_B</name>
</gene>
<evidence type="ECO:0000256" key="11">
    <source>
        <dbReference type="ARBA" id="ARBA00023136"/>
    </source>
</evidence>
<dbReference type="EMBL" id="OOIN01000037">
    <property type="protein sequence ID" value="SPO31286.1"/>
    <property type="molecule type" value="Genomic_DNA"/>
</dbReference>
<evidence type="ECO:0000256" key="2">
    <source>
        <dbReference type="ARBA" id="ARBA00004687"/>
    </source>
</evidence>
<evidence type="ECO:0000256" key="6">
    <source>
        <dbReference type="ARBA" id="ARBA00022676"/>
    </source>
</evidence>
<keyword evidence="8 12" id="KW-0812">Transmembrane</keyword>
<evidence type="ECO:0000313" key="14">
    <source>
        <dbReference type="Proteomes" id="UP000324022"/>
    </source>
</evidence>
<feature type="transmembrane region" description="Helical" evidence="12">
    <location>
        <begin position="45"/>
        <end position="65"/>
    </location>
</feature>
<dbReference type="Proteomes" id="UP000324022">
    <property type="component" value="Unassembled WGS sequence"/>
</dbReference>
<evidence type="ECO:0000313" key="13">
    <source>
        <dbReference type="EMBL" id="SPO31286.1"/>
    </source>
</evidence>
<feature type="transmembrane region" description="Helical" evidence="12">
    <location>
        <begin position="428"/>
        <end position="444"/>
    </location>
</feature>
<accession>A0A5C3ENJ8</accession>
<feature type="transmembrane region" description="Helical" evidence="12">
    <location>
        <begin position="243"/>
        <end position="264"/>
    </location>
</feature>
<evidence type="ECO:0000256" key="10">
    <source>
        <dbReference type="ARBA" id="ARBA00022989"/>
    </source>
</evidence>
<dbReference type="PANTHER" id="PTHR12468:SF2">
    <property type="entry name" value="GPI MANNOSYLTRANSFERASE 2"/>
    <property type="match status" value="1"/>
</dbReference>
<feature type="transmembrane region" description="Helical" evidence="12">
    <location>
        <begin position="342"/>
        <end position="360"/>
    </location>
</feature>
<keyword evidence="11 12" id="KW-0472">Membrane</keyword>
<evidence type="ECO:0000256" key="5">
    <source>
        <dbReference type="ARBA" id="ARBA00022502"/>
    </source>
</evidence>
<evidence type="ECO:0000256" key="9">
    <source>
        <dbReference type="ARBA" id="ARBA00022824"/>
    </source>
</evidence>
<comment type="subcellular location">
    <subcellularLocation>
        <location evidence="1 12">Endoplasmic reticulum membrane</location>
        <topology evidence="1 12">Multi-pass membrane protein</topology>
    </subcellularLocation>
</comment>
<dbReference type="GO" id="GO:0000009">
    <property type="term" value="F:alpha-1,6-mannosyltransferase activity"/>
    <property type="evidence" value="ECO:0007669"/>
    <property type="project" value="InterPro"/>
</dbReference>
<keyword evidence="10 12" id="KW-1133">Transmembrane helix</keyword>
<dbReference type="GO" id="GO:0004376">
    <property type="term" value="F:GPI mannosyltransferase activity"/>
    <property type="evidence" value="ECO:0007669"/>
    <property type="project" value="InterPro"/>
</dbReference>
<feature type="transmembrane region" description="Helical" evidence="12">
    <location>
        <begin position="276"/>
        <end position="297"/>
    </location>
</feature>
<name>A0A5C3ENJ8_9BASI</name>
<dbReference type="PANTHER" id="PTHR12468">
    <property type="entry name" value="GPI MANNOSYLTRANSFERASE 2"/>
    <property type="match status" value="1"/>
</dbReference>
<dbReference type="EC" id="2.4.1.-" evidence="12"/>
<feature type="transmembrane region" description="Helical" evidence="12">
    <location>
        <begin position="187"/>
        <end position="207"/>
    </location>
</feature>
<comment type="similarity">
    <text evidence="3 12">Belongs to the PIGV family.</text>
</comment>
<proteinExistence type="inferred from homology"/>
<dbReference type="GO" id="GO:0006506">
    <property type="term" value="P:GPI anchor biosynthetic process"/>
    <property type="evidence" value="ECO:0007669"/>
    <property type="project" value="UniProtKB-UniPathway"/>
</dbReference>
<dbReference type="GO" id="GO:0031501">
    <property type="term" value="C:mannosyltransferase complex"/>
    <property type="evidence" value="ECO:0007669"/>
    <property type="project" value="TreeGrafter"/>
</dbReference>
<evidence type="ECO:0000256" key="1">
    <source>
        <dbReference type="ARBA" id="ARBA00004477"/>
    </source>
</evidence>
<evidence type="ECO:0000256" key="8">
    <source>
        <dbReference type="ARBA" id="ARBA00022692"/>
    </source>
</evidence>
<feature type="transmembrane region" description="Helical" evidence="12">
    <location>
        <begin position="154"/>
        <end position="175"/>
    </location>
</feature>
<protein>
    <recommendedName>
        <fullName evidence="4 12">GPI mannosyltransferase 2</fullName>
        <ecNumber evidence="12">2.4.1.-</ecNumber>
    </recommendedName>
</protein>
<comment type="pathway">
    <text evidence="2 12">Glycolipid biosynthesis; glycosylphosphatidylinositol-anchor biosynthesis.</text>
</comment>
<sequence>MSTQRRIRPSEEPQDVASQRSKVSALGATAKKLAIAQSRILKLSLVVRILSIIFLIISSQLIQAFDTSHTLLSYSLDPSTSHSLSSGAFNWLLAFVRWDTIYFLSSAAPTSLNTIHTGGYAWEQTLAFQPGIIAILRACGYVTPEMDGRWSPTAAILLTTLLGNVLAVVSPVLLHRLVWKLTRNAELAYTAAVLSIFAPSAGTTLAAATPESFFSFACLMGLLALESGTKPALGWAQVMEASFWFSIATAFRSNGMLLIGYVWFKLLRERNVIGILKLILSTAICIAPGVGFQLWAYTRFCLAGSGRSWCSSSPPSVYAFVQRHYWNVGFLRYWELAQVPNFLLALPVLVGIAYTVHTFYRDSSFSQIMTSANPLIPPGATTIRSKSEGLSHTSTPAATPYIIHSMVLGVLLLFASHVQIALRFATPGGVPALWIGAAHAVLYAKPWVRRLVVGYLALQYVVAIGLYAGFYPPA</sequence>
<keyword evidence="7 12" id="KW-0808">Transferase</keyword>
<dbReference type="InterPro" id="IPR007315">
    <property type="entry name" value="PIG-V/Gpi18"/>
</dbReference>
<comment type="function">
    <text evidence="12">Mannosyltransferase involved in glycosylphosphatidylinositol-anchor biosynthesis.</text>
</comment>
<dbReference type="GO" id="GO:0005789">
    <property type="term" value="C:endoplasmic reticulum membrane"/>
    <property type="evidence" value="ECO:0007669"/>
    <property type="project" value="UniProtKB-SubCell"/>
</dbReference>
<keyword evidence="5 12" id="KW-0337">GPI-anchor biosynthesis</keyword>
<dbReference type="AlphaFoldDB" id="A0A5C3ENJ8"/>
<reference evidence="13 14" key="1">
    <citation type="submission" date="2018-03" db="EMBL/GenBank/DDBJ databases">
        <authorList>
            <person name="Guldener U."/>
        </authorList>
    </citation>
    <scope>NUCLEOTIDE SEQUENCE [LARGE SCALE GENOMIC DNA]</scope>
    <source>
        <strain evidence="13 14">NBRC100155</strain>
    </source>
</reference>
<feature type="transmembrane region" description="Helical" evidence="12">
    <location>
        <begin position="401"/>
        <end position="422"/>
    </location>
</feature>
<evidence type="ECO:0000256" key="4">
    <source>
        <dbReference type="ARBA" id="ARBA00013795"/>
    </source>
</evidence>
<dbReference type="OrthoDB" id="10252502at2759"/>
<keyword evidence="6 12" id="KW-0328">Glycosyltransferase</keyword>